<keyword evidence="7" id="KW-0862">Zinc</keyword>
<evidence type="ECO:0000259" key="13">
    <source>
        <dbReference type="PROSITE" id="PS51192"/>
    </source>
</evidence>
<dbReference type="SUPFAM" id="SSF52540">
    <property type="entry name" value="P-loop containing nucleoside triphosphate hydrolases"/>
    <property type="match status" value="1"/>
</dbReference>
<dbReference type="Proteomes" id="UP000424527">
    <property type="component" value="Unassembled WGS sequence"/>
</dbReference>
<keyword evidence="2" id="KW-0479">Metal-binding</keyword>
<evidence type="ECO:0000313" key="15">
    <source>
        <dbReference type="EMBL" id="KAE8286117.1"/>
    </source>
</evidence>
<dbReference type="Gene3D" id="3.40.50.300">
    <property type="entry name" value="P-loop containing nucleotide triphosphate hydrolases"/>
    <property type="match status" value="1"/>
</dbReference>
<feature type="compositionally biased region" description="Basic and acidic residues" evidence="12">
    <location>
        <begin position="1"/>
        <end position="19"/>
    </location>
</feature>
<keyword evidence="4" id="KW-0863">Zinc-finger</keyword>
<keyword evidence="8" id="KW-0067">ATP-binding</keyword>
<keyword evidence="16" id="KW-1185">Reference proteome</keyword>
<sequence>MEAENRPKKRSHGEDERSGSEGSEADDYVPYVPVKIRKQQMLQKMLRLRGKAVDEEQKDSGEEQRDEDEGLGPRSNVSLLDQHQHLKEKAEARKESAKEKQLKEEEKILESVAEGRALMSVKEMAKGIIYDDPIKTSWKAPRYILNMPDTRHERVRKKFHILVDGDGIPPPIKSFREMKFPPAILKGLKKKGIVHPTPIQIQGIPTVLSGRDMIGIAFTGSGKTLVFTLPIIMFSLEQEKRLSFFKREGPYGLIICPSRELARQTHGIIEYYCKLLEEEGAPQLRSALCIGGMSVKEQMEVVKHGVHMMVATPWQTDGPAAEEDGESGHLPLLGSG</sequence>
<evidence type="ECO:0000256" key="12">
    <source>
        <dbReference type="SAM" id="MobiDB-lite"/>
    </source>
</evidence>
<dbReference type="PANTHER" id="PTHR47958">
    <property type="entry name" value="ATP-DEPENDENT RNA HELICASE DBP3"/>
    <property type="match status" value="1"/>
</dbReference>
<dbReference type="InterPro" id="IPR014001">
    <property type="entry name" value="Helicase_ATP-bd"/>
</dbReference>
<protein>
    <recommendedName>
        <fullName evidence="1">RNA helicase</fullName>
        <ecNumber evidence="1">3.6.4.13</ecNumber>
    </recommendedName>
</protein>
<evidence type="ECO:0000256" key="9">
    <source>
        <dbReference type="ARBA" id="ARBA00022884"/>
    </source>
</evidence>
<dbReference type="GO" id="GO:0016787">
    <property type="term" value="F:hydrolase activity"/>
    <property type="evidence" value="ECO:0007669"/>
    <property type="project" value="UniProtKB-KW"/>
</dbReference>
<dbReference type="GO" id="GO:0003724">
    <property type="term" value="F:RNA helicase activity"/>
    <property type="evidence" value="ECO:0007669"/>
    <property type="project" value="UniProtKB-EC"/>
</dbReference>
<dbReference type="PROSITE" id="PS51192">
    <property type="entry name" value="HELICASE_ATP_BIND_1"/>
    <property type="match status" value="1"/>
</dbReference>
<evidence type="ECO:0000256" key="6">
    <source>
        <dbReference type="ARBA" id="ARBA00022806"/>
    </source>
</evidence>
<dbReference type="AlphaFoldDB" id="A0A6G0I442"/>
<evidence type="ECO:0000313" key="16">
    <source>
        <dbReference type="Proteomes" id="UP000424527"/>
    </source>
</evidence>
<dbReference type="Pfam" id="PF00270">
    <property type="entry name" value="DEAD"/>
    <property type="match status" value="1"/>
</dbReference>
<dbReference type="GO" id="GO:0005524">
    <property type="term" value="F:ATP binding"/>
    <property type="evidence" value="ECO:0007669"/>
    <property type="project" value="UniProtKB-KW"/>
</dbReference>
<evidence type="ECO:0000256" key="11">
    <source>
        <dbReference type="PROSITE-ProRule" id="PRU00552"/>
    </source>
</evidence>
<evidence type="ECO:0000259" key="14">
    <source>
        <dbReference type="PROSITE" id="PS51195"/>
    </source>
</evidence>
<dbReference type="InterPro" id="IPR011545">
    <property type="entry name" value="DEAD/DEAH_box_helicase_dom"/>
</dbReference>
<reference evidence="15 16" key="1">
    <citation type="submission" date="2019-07" db="EMBL/GenBank/DDBJ databases">
        <title>Chromosome genome assembly for large yellow croaker.</title>
        <authorList>
            <person name="Xiao S."/>
        </authorList>
    </citation>
    <scope>NUCLEOTIDE SEQUENCE [LARGE SCALE GENOMIC DNA]</scope>
    <source>
        <strain evidence="15">JMULYC20181020</strain>
        <tissue evidence="15">Muscle</tissue>
    </source>
</reference>
<evidence type="ECO:0000256" key="4">
    <source>
        <dbReference type="ARBA" id="ARBA00022771"/>
    </source>
</evidence>
<dbReference type="PROSITE" id="PS51195">
    <property type="entry name" value="Q_MOTIF"/>
    <property type="match status" value="1"/>
</dbReference>
<comment type="catalytic activity">
    <reaction evidence="10">
        <text>ATP + H2O = ADP + phosphate + H(+)</text>
        <dbReference type="Rhea" id="RHEA:13065"/>
        <dbReference type="ChEBI" id="CHEBI:15377"/>
        <dbReference type="ChEBI" id="CHEBI:15378"/>
        <dbReference type="ChEBI" id="CHEBI:30616"/>
        <dbReference type="ChEBI" id="CHEBI:43474"/>
        <dbReference type="ChEBI" id="CHEBI:456216"/>
        <dbReference type="EC" id="3.6.4.13"/>
    </reaction>
</comment>
<evidence type="ECO:0000256" key="7">
    <source>
        <dbReference type="ARBA" id="ARBA00022833"/>
    </source>
</evidence>
<dbReference type="FunFam" id="3.40.50.300:FF:000657">
    <property type="entry name" value="Probable ATP-dependent RNA helicase DDX41"/>
    <property type="match status" value="1"/>
</dbReference>
<comment type="caution">
    <text evidence="15">The sequence shown here is derived from an EMBL/GenBank/DDBJ whole genome shotgun (WGS) entry which is preliminary data.</text>
</comment>
<keyword evidence="6 15" id="KW-0347">Helicase</keyword>
<evidence type="ECO:0000256" key="2">
    <source>
        <dbReference type="ARBA" id="ARBA00022723"/>
    </source>
</evidence>
<keyword evidence="3" id="KW-0547">Nucleotide-binding</keyword>
<gene>
    <name evidence="15" type="ORF">D5F01_LYC15797</name>
</gene>
<dbReference type="EC" id="3.6.4.13" evidence="1"/>
<keyword evidence="5" id="KW-0378">Hydrolase</keyword>
<feature type="domain" description="DEAD-box RNA helicase Q" evidence="14">
    <location>
        <begin position="173"/>
        <end position="201"/>
    </location>
</feature>
<accession>A0A6G0I442</accession>
<feature type="domain" description="Helicase ATP-binding" evidence="13">
    <location>
        <begin position="204"/>
        <end position="313"/>
    </location>
</feature>
<feature type="region of interest" description="Disordered" evidence="12">
    <location>
        <begin position="316"/>
        <end position="336"/>
    </location>
</feature>
<dbReference type="GO" id="GO:0003723">
    <property type="term" value="F:RNA binding"/>
    <property type="evidence" value="ECO:0007669"/>
    <property type="project" value="UniProtKB-KW"/>
</dbReference>
<dbReference type="InterPro" id="IPR027417">
    <property type="entry name" value="P-loop_NTPase"/>
</dbReference>
<dbReference type="EMBL" id="REGW02000015">
    <property type="protein sequence ID" value="KAE8286117.1"/>
    <property type="molecule type" value="Genomic_DNA"/>
</dbReference>
<evidence type="ECO:0000256" key="3">
    <source>
        <dbReference type="ARBA" id="ARBA00022741"/>
    </source>
</evidence>
<feature type="compositionally biased region" description="Basic and acidic residues" evidence="12">
    <location>
        <begin position="82"/>
        <end position="104"/>
    </location>
</feature>
<dbReference type="GO" id="GO:0005737">
    <property type="term" value="C:cytoplasm"/>
    <property type="evidence" value="ECO:0007669"/>
    <property type="project" value="UniProtKB-ARBA"/>
</dbReference>
<feature type="region of interest" description="Disordered" evidence="12">
    <location>
        <begin position="1"/>
        <end position="31"/>
    </location>
</feature>
<feature type="short sequence motif" description="Q motif" evidence="11">
    <location>
        <begin position="173"/>
        <end position="201"/>
    </location>
</feature>
<name>A0A6G0I442_LARCR</name>
<evidence type="ECO:0000256" key="1">
    <source>
        <dbReference type="ARBA" id="ARBA00012552"/>
    </source>
</evidence>
<dbReference type="GO" id="GO:0008270">
    <property type="term" value="F:zinc ion binding"/>
    <property type="evidence" value="ECO:0007669"/>
    <property type="project" value="UniProtKB-KW"/>
</dbReference>
<keyword evidence="9" id="KW-0694">RNA-binding</keyword>
<feature type="compositionally biased region" description="Basic and acidic residues" evidence="12">
    <location>
        <begin position="51"/>
        <end position="63"/>
    </location>
</feature>
<organism evidence="15 16">
    <name type="scientific">Larimichthys crocea</name>
    <name type="common">Large yellow croaker</name>
    <name type="synonym">Pseudosciaena crocea</name>
    <dbReference type="NCBI Taxonomy" id="215358"/>
    <lineage>
        <taxon>Eukaryota</taxon>
        <taxon>Metazoa</taxon>
        <taxon>Chordata</taxon>
        <taxon>Craniata</taxon>
        <taxon>Vertebrata</taxon>
        <taxon>Euteleostomi</taxon>
        <taxon>Actinopterygii</taxon>
        <taxon>Neopterygii</taxon>
        <taxon>Teleostei</taxon>
        <taxon>Neoteleostei</taxon>
        <taxon>Acanthomorphata</taxon>
        <taxon>Eupercaria</taxon>
        <taxon>Sciaenidae</taxon>
        <taxon>Larimichthys</taxon>
    </lineage>
</organism>
<evidence type="ECO:0000256" key="5">
    <source>
        <dbReference type="ARBA" id="ARBA00022801"/>
    </source>
</evidence>
<dbReference type="SMART" id="SM00487">
    <property type="entry name" value="DEXDc"/>
    <property type="match status" value="1"/>
</dbReference>
<evidence type="ECO:0000256" key="10">
    <source>
        <dbReference type="ARBA" id="ARBA00047984"/>
    </source>
</evidence>
<proteinExistence type="predicted"/>
<dbReference type="InterPro" id="IPR014014">
    <property type="entry name" value="RNA_helicase_DEAD_Q_motif"/>
</dbReference>
<feature type="region of interest" description="Disordered" evidence="12">
    <location>
        <begin position="49"/>
        <end position="104"/>
    </location>
</feature>
<evidence type="ECO:0000256" key="8">
    <source>
        <dbReference type="ARBA" id="ARBA00022840"/>
    </source>
</evidence>